<dbReference type="InterPro" id="IPR016980">
    <property type="entry name" value="S-AdoMet-dep_MeTrfase_Alr7345"/>
</dbReference>
<dbReference type="SUPFAM" id="SSF53335">
    <property type="entry name" value="S-adenosyl-L-methionine-dependent methyltransferases"/>
    <property type="match status" value="1"/>
</dbReference>
<dbReference type="GO" id="GO:0008168">
    <property type="term" value="F:methyltransferase activity"/>
    <property type="evidence" value="ECO:0007669"/>
    <property type="project" value="UniProtKB-KW"/>
</dbReference>
<reference evidence="2 3" key="1">
    <citation type="submission" date="2018-08" db="EMBL/GenBank/DDBJ databases">
        <title>Wenzhouxiangella salilacus sp. nov., a novel bacterium isolated from a saline lake in Xinjiang Province, China.</title>
        <authorList>
            <person name="Han S."/>
        </authorList>
    </citation>
    <scope>NUCLEOTIDE SEQUENCE [LARGE SCALE GENOMIC DNA]</scope>
    <source>
        <strain evidence="2 3">XDB06</strain>
    </source>
</reference>
<comment type="caution">
    <text evidence="2">The sequence shown here is derived from an EMBL/GenBank/DDBJ whole genome shotgun (WGS) entry which is preliminary data.</text>
</comment>
<gene>
    <name evidence="2" type="ORF">DZC52_06955</name>
</gene>
<dbReference type="RefSeq" id="WP_116650407.1">
    <property type="nucleotide sequence ID" value="NZ_QUZK01000033.1"/>
</dbReference>
<dbReference type="EMBL" id="QUZK01000033">
    <property type="protein sequence ID" value="RFF30666.1"/>
    <property type="molecule type" value="Genomic_DNA"/>
</dbReference>
<keyword evidence="2" id="KW-0489">Methyltransferase</keyword>
<dbReference type="InterPro" id="IPR029063">
    <property type="entry name" value="SAM-dependent_MTases_sf"/>
</dbReference>
<feature type="region of interest" description="Disordered" evidence="1">
    <location>
        <begin position="21"/>
        <end position="59"/>
    </location>
</feature>
<dbReference type="AlphaFoldDB" id="A0A3E1K988"/>
<organism evidence="2 3">
    <name type="scientific">Wenzhouxiangella sediminis</name>
    <dbReference type="NCBI Taxonomy" id="1792836"/>
    <lineage>
        <taxon>Bacteria</taxon>
        <taxon>Pseudomonadati</taxon>
        <taxon>Pseudomonadota</taxon>
        <taxon>Gammaproteobacteria</taxon>
        <taxon>Chromatiales</taxon>
        <taxon>Wenzhouxiangellaceae</taxon>
        <taxon>Wenzhouxiangella</taxon>
    </lineage>
</organism>
<dbReference type="PROSITE" id="PS51257">
    <property type="entry name" value="PROKAR_LIPOPROTEIN"/>
    <property type="match status" value="1"/>
</dbReference>
<proteinExistence type="predicted"/>
<dbReference type="GO" id="GO:0032259">
    <property type="term" value="P:methylation"/>
    <property type="evidence" value="ECO:0007669"/>
    <property type="project" value="UniProtKB-KW"/>
</dbReference>
<dbReference type="PIRSF" id="PIRSF031679">
    <property type="entry name" value="Mtase_Alr7345_prd"/>
    <property type="match status" value="1"/>
</dbReference>
<feature type="compositionally biased region" description="Acidic residues" evidence="1">
    <location>
        <begin position="43"/>
        <end position="53"/>
    </location>
</feature>
<evidence type="ECO:0000313" key="2">
    <source>
        <dbReference type="EMBL" id="RFF30666.1"/>
    </source>
</evidence>
<keyword evidence="2" id="KW-0808">Transferase</keyword>
<keyword evidence="3" id="KW-1185">Reference proteome</keyword>
<feature type="compositionally biased region" description="Low complexity" evidence="1">
    <location>
        <begin position="24"/>
        <end position="42"/>
    </location>
</feature>
<sequence length="324" mass="35481">MRTIVLMSTILLLAACRAGEDGAPEPQAAEPAGEEQAMAEASAPEEEAAETESEQPHADPLQSVLDAQPDEIQARFDARHPRETLEFFGIEPGMIVVEGLPGGGWYTRILLPYLGSEGELIAANYPLDMWPNFPFADEAFLENIRKWPEEFPQQTEGWCDGDCADVRTFWFGDMPAEVEGAADAVLFIRVLHNMAAFQNSGIDNYLDQAFADAHAALKPGGILGVVQHEAREDMPDDWADGSAGYLKQAFVIERAEAAGFELVDSSAINANPNDQPTTDEVVWRLPPSLSVPEDAENAEALRAQYESIGESNRMTLKFRKPGET</sequence>
<dbReference type="OrthoDB" id="9801692at2"/>
<evidence type="ECO:0000313" key="3">
    <source>
        <dbReference type="Proteomes" id="UP000260351"/>
    </source>
</evidence>
<accession>A0A3E1K988</accession>
<protein>
    <submittedName>
        <fullName evidence="2">Methyltransferase</fullName>
    </submittedName>
</protein>
<dbReference type="Proteomes" id="UP000260351">
    <property type="component" value="Unassembled WGS sequence"/>
</dbReference>
<evidence type="ECO:0000256" key="1">
    <source>
        <dbReference type="SAM" id="MobiDB-lite"/>
    </source>
</evidence>
<name>A0A3E1K988_9GAMM</name>
<dbReference type="Gene3D" id="3.40.50.150">
    <property type="entry name" value="Vaccinia Virus protein VP39"/>
    <property type="match status" value="1"/>
</dbReference>